<dbReference type="SMART" id="SM00034">
    <property type="entry name" value="CLECT"/>
    <property type="match status" value="1"/>
</dbReference>
<evidence type="ECO:0000259" key="2">
    <source>
        <dbReference type="PROSITE" id="PS50041"/>
    </source>
</evidence>
<organism evidence="3 4">
    <name type="scientific">Stylophora pistillata</name>
    <name type="common">Smooth cauliflower coral</name>
    <dbReference type="NCBI Taxonomy" id="50429"/>
    <lineage>
        <taxon>Eukaryota</taxon>
        <taxon>Metazoa</taxon>
        <taxon>Cnidaria</taxon>
        <taxon>Anthozoa</taxon>
        <taxon>Hexacorallia</taxon>
        <taxon>Scleractinia</taxon>
        <taxon>Astrocoeniina</taxon>
        <taxon>Pocilloporidae</taxon>
        <taxon>Stylophora</taxon>
    </lineage>
</organism>
<dbReference type="Gene3D" id="3.10.100.10">
    <property type="entry name" value="Mannose-Binding Protein A, subunit A"/>
    <property type="match status" value="1"/>
</dbReference>
<dbReference type="PANTHER" id="PTHR22803">
    <property type="entry name" value="MANNOSE, PHOSPHOLIPASE, LECTIN RECEPTOR RELATED"/>
    <property type="match status" value="1"/>
</dbReference>
<dbReference type="InterPro" id="IPR050111">
    <property type="entry name" value="C-type_lectin/snaclec_domain"/>
</dbReference>
<name>A0A2B4RZM9_STYPI</name>
<dbReference type="EMBL" id="LSMT01000246">
    <property type="protein sequence ID" value="PFX22233.1"/>
    <property type="molecule type" value="Genomic_DNA"/>
</dbReference>
<dbReference type="InterPro" id="IPR016186">
    <property type="entry name" value="C-type_lectin-like/link_sf"/>
</dbReference>
<keyword evidence="3" id="KW-0675">Receptor</keyword>
<gene>
    <name evidence="3" type="primary">Fcer2</name>
    <name evidence="3" type="ORF">AWC38_SpisGene13257</name>
</gene>
<feature type="chain" id="PRO_5012383100" evidence="1">
    <location>
        <begin position="24"/>
        <end position="222"/>
    </location>
</feature>
<comment type="caution">
    <text evidence="3">The sequence shown here is derived from an EMBL/GenBank/DDBJ whole genome shotgun (WGS) entry which is preliminary data.</text>
</comment>
<dbReference type="CDD" id="cd00037">
    <property type="entry name" value="CLECT"/>
    <property type="match status" value="1"/>
</dbReference>
<dbReference type="InterPro" id="IPR016187">
    <property type="entry name" value="CTDL_fold"/>
</dbReference>
<keyword evidence="4" id="KW-1185">Reference proteome</keyword>
<evidence type="ECO:0000313" key="4">
    <source>
        <dbReference type="Proteomes" id="UP000225706"/>
    </source>
</evidence>
<keyword evidence="1" id="KW-0732">Signal</keyword>
<feature type="domain" description="C-type lectin" evidence="2">
    <location>
        <begin position="94"/>
        <end position="219"/>
    </location>
</feature>
<evidence type="ECO:0000313" key="3">
    <source>
        <dbReference type="EMBL" id="PFX22233.1"/>
    </source>
</evidence>
<feature type="signal peptide" evidence="1">
    <location>
        <begin position="1"/>
        <end position="23"/>
    </location>
</feature>
<dbReference type="PROSITE" id="PS51257">
    <property type="entry name" value="PROKAR_LIPOPROTEIN"/>
    <property type="match status" value="1"/>
</dbReference>
<reference evidence="4" key="1">
    <citation type="journal article" date="2017" name="bioRxiv">
        <title>Comparative analysis of the genomes of Stylophora pistillata and Acropora digitifera provides evidence for extensive differences between species of corals.</title>
        <authorList>
            <person name="Voolstra C.R."/>
            <person name="Li Y."/>
            <person name="Liew Y.J."/>
            <person name="Baumgarten S."/>
            <person name="Zoccola D."/>
            <person name="Flot J.-F."/>
            <person name="Tambutte S."/>
            <person name="Allemand D."/>
            <person name="Aranda M."/>
        </authorList>
    </citation>
    <scope>NUCLEOTIDE SEQUENCE [LARGE SCALE GENOMIC DNA]</scope>
</reference>
<accession>A0A2B4RZM9</accession>
<dbReference type="SUPFAM" id="SSF56436">
    <property type="entry name" value="C-type lectin-like"/>
    <property type="match status" value="1"/>
</dbReference>
<proteinExistence type="predicted"/>
<dbReference type="Proteomes" id="UP000225706">
    <property type="component" value="Unassembled WGS sequence"/>
</dbReference>
<sequence length="222" mass="25222">MKSSVPLPVYILTLLATSCFVSGSSLNRNEDPIEKETEFVKPVMASSLKRKADPMEKETEIVKPMMDEFAEELLKTLENIEEVVDPCPADWSHFSEYCYHASSSPRNQREARSFCQSLGGDLVKITSAEENEFVLYLARKFAGNGKPTWIGLFWHPESVAYYWTDRSVPTYTNWAPDEPNGFAKEPCVEMYTGSTRLPFKANGYWNDVPCTPKYNTVCKKLA</sequence>
<protein>
    <submittedName>
        <fullName evidence="3">Low affinity immunoglobulin epsilon Fc receptor</fullName>
    </submittedName>
</protein>
<dbReference type="PROSITE" id="PS50041">
    <property type="entry name" value="C_TYPE_LECTIN_2"/>
    <property type="match status" value="1"/>
</dbReference>
<dbReference type="AlphaFoldDB" id="A0A2B4RZM9"/>
<dbReference type="Pfam" id="PF00059">
    <property type="entry name" value="Lectin_C"/>
    <property type="match status" value="1"/>
</dbReference>
<dbReference type="OrthoDB" id="5958396at2759"/>
<evidence type="ECO:0000256" key="1">
    <source>
        <dbReference type="SAM" id="SignalP"/>
    </source>
</evidence>
<dbReference type="InterPro" id="IPR001304">
    <property type="entry name" value="C-type_lectin-like"/>
</dbReference>